<proteinExistence type="predicted"/>
<dbReference type="InterPro" id="IPR040204">
    <property type="entry name" value="UBR7"/>
</dbReference>
<dbReference type="InterPro" id="IPR029071">
    <property type="entry name" value="Ubiquitin-like_domsf"/>
</dbReference>
<accession>A0A7G2CJH3</accession>
<evidence type="ECO:0000313" key="6">
    <source>
        <dbReference type="Proteomes" id="UP000515908"/>
    </source>
</evidence>
<sequence length="518" mass="58280">MSRTALSVNVRYGRQKVSVAMEPNETVEDLKRNIEKHLGISPTLQRLLFSAPVLREYRQDPSSSITIEKLVDASDEKSDITELNVLVIPKKEGNPIVNSKVTSEYARLVSTTVEHDGNWYRCNYGDGYLLQRAYVCRTCVEEGRADPNHVLCLACADFCHLEHDVEEWGVRYYTRCDCCTERCWRSDTKGADSPNSPPHVVVSNEDILRRTTKRKRSRSSSPITPKSPFRATPEADQDHTSLPPLPPAAPKHNCAFIVDKDTGKPPVSVVLPANRHNRYPRNPLHWCYCLQDVHKDDPDCEGVTCLLCNSCFWSSHLKRLHTRQFSYVPCYGDVLRGETLAFFCETCDTYVCPPCRFRCHKDHQVKDEPVLGCREDGTDNGAPPEAEFTCGCGPLCQAPERVTGSASENWSDPPPSVAEGLMNLDIFTGFICSFCMQEYPWLYENPPDHCYNGSLPEKKPLTQKVIDCGTSSVEENRDRFPFHGMVVPVTFFKEGSTCACAPCQQAFAQFAPRTDQGS</sequence>
<protein>
    <submittedName>
        <fullName evidence="5">Ubiquitin family, putative</fullName>
    </submittedName>
</protein>
<dbReference type="GO" id="GO:0008270">
    <property type="term" value="F:zinc ion binding"/>
    <property type="evidence" value="ECO:0007669"/>
    <property type="project" value="UniProtKB-KW"/>
</dbReference>
<keyword evidence="1" id="KW-0862">Zinc</keyword>
<dbReference type="InterPro" id="IPR000315">
    <property type="entry name" value="Znf_B-box"/>
</dbReference>
<dbReference type="OrthoDB" id="10262564at2759"/>
<dbReference type="SUPFAM" id="SSF57845">
    <property type="entry name" value="B-box zinc-binding domain"/>
    <property type="match status" value="1"/>
</dbReference>
<dbReference type="SUPFAM" id="SSF54236">
    <property type="entry name" value="Ubiquitin-like"/>
    <property type="match status" value="1"/>
</dbReference>
<feature type="region of interest" description="Disordered" evidence="2">
    <location>
        <begin position="187"/>
        <end position="248"/>
    </location>
</feature>
<organism evidence="5 6">
    <name type="scientific">Angomonas deanei</name>
    <dbReference type="NCBI Taxonomy" id="59799"/>
    <lineage>
        <taxon>Eukaryota</taxon>
        <taxon>Discoba</taxon>
        <taxon>Euglenozoa</taxon>
        <taxon>Kinetoplastea</taxon>
        <taxon>Metakinetoplastina</taxon>
        <taxon>Trypanosomatida</taxon>
        <taxon>Trypanosomatidae</taxon>
        <taxon>Strigomonadinae</taxon>
        <taxon>Angomonas</taxon>
    </lineage>
</organism>
<dbReference type="AlphaFoldDB" id="A0A7G2CJH3"/>
<keyword evidence="1" id="KW-0863">Zinc-finger</keyword>
<dbReference type="Gene3D" id="3.30.160.60">
    <property type="entry name" value="Classic Zinc Finger"/>
    <property type="match status" value="1"/>
</dbReference>
<dbReference type="CDD" id="cd17039">
    <property type="entry name" value="Ubl_ubiquitin_like"/>
    <property type="match status" value="1"/>
</dbReference>
<feature type="domain" description="B box-type" evidence="4">
    <location>
        <begin position="325"/>
        <end position="368"/>
    </location>
</feature>
<feature type="compositionally biased region" description="Low complexity" evidence="2">
    <location>
        <begin position="219"/>
        <end position="228"/>
    </location>
</feature>
<evidence type="ECO:0000256" key="1">
    <source>
        <dbReference type="PROSITE-ProRule" id="PRU00024"/>
    </source>
</evidence>
<dbReference type="GO" id="GO:0005737">
    <property type="term" value="C:cytoplasm"/>
    <property type="evidence" value="ECO:0007669"/>
    <property type="project" value="TreeGrafter"/>
</dbReference>
<dbReference type="Pfam" id="PF00240">
    <property type="entry name" value="ubiquitin"/>
    <property type="match status" value="1"/>
</dbReference>
<gene>
    <name evidence="5" type="ORF">ADEAN_000658700</name>
</gene>
<dbReference type="InterPro" id="IPR000626">
    <property type="entry name" value="Ubiquitin-like_dom"/>
</dbReference>
<dbReference type="PANTHER" id="PTHR13513">
    <property type="entry name" value="E3 UBIQUITIN-PROTEIN LIGASE UBR7"/>
    <property type="match status" value="1"/>
</dbReference>
<reference evidence="5 6" key="1">
    <citation type="submission" date="2020-08" db="EMBL/GenBank/DDBJ databases">
        <authorList>
            <person name="Newling K."/>
            <person name="Davey J."/>
            <person name="Forrester S."/>
        </authorList>
    </citation>
    <scope>NUCLEOTIDE SEQUENCE [LARGE SCALE GENOMIC DNA]</scope>
    <source>
        <strain evidence="6">Crithidia deanei Carvalho (ATCC PRA-265)</strain>
    </source>
</reference>
<dbReference type="Proteomes" id="UP000515908">
    <property type="component" value="Chromosome 13"/>
</dbReference>
<keyword evidence="6" id="KW-1185">Reference proteome</keyword>
<evidence type="ECO:0000259" key="3">
    <source>
        <dbReference type="PROSITE" id="PS50053"/>
    </source>
</evidence>
<dbReference type="VEuPathDB" id="TriTrypDB:ADEAN_000658700"/>
<dbReference type="Gene3D" id="3.10.20.90">
    <property type="entry name" value="Phosphatidylinositol 3-kinase Catalytic Subunit, Chain A, domain 1"/>
    <property type="match status" value="1"/>
</dbReference>
<dbReference type="EMBL" id="LR877157">
    <property type="protein sequence ID" value="CAD2219094.1"/>
    <property type="molecule type" value="Genomic_DNA"/>
</dbReference>
<keyword evidence="1" id="KW-0479">Metal-binding</keyword>
<name>A0A7G2CJH3_9TRYP</name>
<dbReference type="GO" id="GO:0061630">
    <property type="term" value="F:ubiquitin protein ligase activity"/>
    <property type="evidence" value="ECO:0007669"/>
    <property type="project" value="InterPro"/>
</dbReference>
<dbReference type="PANTHER" id="PTHR13513:SF9">
    <property type="entry name" value="E3 UBIQUITIN-PROTEIN LIGASE UBR7-RELATED"/>
    <property type="match status" value="1"/>
</dbReference>
<evidence type="ECO:0000313" key="5">
    <source>
        <dbReference type="EMBL" id="CAD2219094.1"/>
    </source>
</evidence>
<evidence type="ECO:0000256" key="2">
    <source>
        <dbReference type="SAM" id="MobiDB-lite"/>
    </source>
</evidence>
<feature type="domain" description="Ubiquitin-like" evidence="3">
    <location>
        <begin position="6"/>
        <end position="56"/>
    </location>
</feature>
<dbReference type="PROSITE" id="PS50053">
    <property type="entry name" value="UBIQUITIN_2"/>
    <property type="match status" value="1"/>
</dbReference>
<evidence type="ECO:0000259" key="4">
    <source>
        <dbReference type="PROSITE" id="PS50119"/>
    </source>
</evidence>
<dbReference type="PROSITE" id="PS50119">
    <property type="entry name" value="ZF_BBOX"/>
    <property type="match status" value="1"/>
</dbReference>